<evidence type="ECO:0000256" key="4">
    <source>
        <dbReference type="ARBA" id="ARBA00022989"/>
    </source>
</evidence>
<gene>
    <name evidence="8" type="ORF">CTTA_3348</name>
</gene>
<keyword evidence="3 7" id="KW-0812">Transmembrane</keyword>
<keyword evidence="5 7" id="KW-0472">Membrane</keyword>
<feature type="region of interest" description="Disordered" evidence="6">
    <location>
        <begin position="265"/>
        <end position="286"/>
    </location>
</feature>
<evidence type="ECO:0000256" key="2">
    <source>
        <dbReference type="ARBA" id="ARBA00022475"/>
    </source>
</evidence>
<feature type="region of interest" description="Disordered" evidence="6">
    <location>
        <begin position="95"/>
        <end position="116"/>
    </location>
</feature>
<feature type="transmembrane region" description="Helical" evidence="7">
    <location>
        <begin position="160"/>
        <end position="180"/>
    </location>
</feature>
<evidence type="ECO:0000256" key="5">
    <source>
        <dbReference type="ARBA" id="ARBA00023136"/>
    </source>
</evidence>
<accession>A0A5A7MF46</accession>
<feature type="transmembrane region" description="Helical" evidence="7">
    <location>
        <begin position="68"/>
        <end position="89"/>
    </location>
</feature>
<comment type="subcellular location">
    <subcellularLocation>
        <location evidence="1">Cell membrane</location>
        <topology evidence="1">Multi-pass membrane protein</topology>
    </subcellularLocation>
</comment>
<evidence type="ECO:0000313" key="8">
    <source>
        <dbReference type="EMBL" id="GEQ76343.1"/>
    </source>
</evidence>
<evidence type="ECO:0000256" key="7">
    <source>
        <dbReference type="SAM" id="Phobius"/>
    </source>
</evidence>
<feature type="transmembrane region" description="Helical" evidence="7">
    <location>
        <begin position="200"/>
        <end position="218"/>
    </location>
</feature>
<evidence type="ECO:0000256" key="6">
    <source>
        <dbReference type="SAM" id="MobiDB-lite"/>
    </source>
</evidence>
<dbReference type="Pfam" id="PF01810">
    <property type="entry name" value="LysE"/>
    <property type="match status" value="1"/>
</dbReference>
<reference evidence="8 9" key="1">
    <citation type="journal article" date="2019" name="Microbiol. Resour. Announc.">
        <title>Draft Genome Sequence of Comamonas testosteroni TA441, a Bacterium That Has a Cryptic Phenol Degradation Gene Cluster.</title>
        <authorList>
            <person name="Arai H."/>
            <person name="Ishii M."/>
        </authorList>
    </citation>
    <scope>NUCLEOTIDE SEQUENCE [LARGE SCALE GENOMIC DNA]</scope>
    <source>
        <strain evidence="8 9">TA441</strain>
    </source>
</reference>
<evidence type="ECO:0000256" key="3">
    <source>
        <dbReference type="ARBA" id="ARBA00022692"/>
    </source>
</evidence>
<keyword evidence="2" id="KW-1003">Cell membrane</keyword>
<sequence length="286" mass="30940">MNAWPTVILVTSLAVISPGADFAMVTRTSLMESRRAGLWVALGIGCGVLIHVAYTLLGLGMVLQRLPWLFNLLKYAGAAYLVWLGISLWRGASRANGDRPESRSSAGPGQRNARKGHAPGRSLFVLGFLTNALNPKTALFILSLFMQIVGPAVPMPTQLAYGFFVAMAHVLWFALVACFFSAPVLQPKVQAIRPWIDRSLGCVLLVLGLLLIATGTPATSNLMNASIRYEKPDKPSGRNSSICNTNDSFGAPTRAMLVIVDTYQQNSKGDKHHEKPLPLSRSEQPA</sequence>
<keyword evidence="4 7" id="KW-1133">Transmembrane helix</keyword>
<name>A0A5A7MF46_COMTE</name>
<dbReference type="AlphaFoldDB" id="A0A5A7MF46"/>
<evidence type="ECO:0000256" key="1">
    <source>
        <dbReference type="ARBA" id="ARBA00004651"/>
    </source>
</evidence>
<feature type="transmembrane region" description="Helical" evidence="7">
    <location>
        <begin position="6"/>
        <end position="26"/>
    </location>
</feature>
<dbReference type="Proteomes" id="UP000323105">
    <property type="component" value="Unassembled WGS sequence"/>
</dbReference>
<dbReference type="InterPro" id="IPR001123">
    <property type="entry name" value="LeuE-type"/>
</dbReference>
<feature type="transmembrane region" description="Helical" evidence="7">
    <location>
        <begin position="123"/>
        <end position="148"/>
    </location>
</feature>
<proteinExistence type="predicted"/>
<evidence type="ECO:0008006" key="10">
    <source>
        <dbReference type="Google" id="ProtNLM"/>
    </source>
</evidence>
<feature type="transmembrane region" description="Helical" evidence="7">
    <location>
        <begin position="38"/>
        <end position="62"/>
    </location>
</feature>
<dbReference type="GO" id="GO:0015171">
    <property type="term" value="F:amino acid transmembrane transporter activity"/>
    <property type="evidence" value="ECO:0007669"/>
    <property type="project" value="TreeGrafter"/>
</dbReference>
<dbReference type="EMBL" id="BKBW01000006">
    <property type="protein sequence ID" value="GEQ76343.1"/>
    <property type="molecule type" value="Genomic_DNA"/>
</dbReference>
<organism evidence="8 9">
    <name type="scientific">Comamonas testosteroni</name>
    <name type="common">Pseudomonas testosteroni</name>
    <dbReference type="NCBI Taxonomy" id="285"/>
    <lineage>
        <taxon>Bacteria</taxon>
        <taxon>Pseudomonadati</taxon>
        <taxon>Pseudomonadota</taxon>
        <taxon>Betaproteobacteria</taxon>
        <taxon>Burkholderiales</taxon>
        <taxon>Comamonadaceae</taxon>
        <taxon>Comamonas</taxon>
    </lineage>
</organism>
<comment type="caution">
    <text evidence="8">The sequence shown here is derived from an EMBL/GenBank/DDBJ whole genome shotgun (WGS) entry which is preliminary data.</text>
</comment>
<dbReference type="PANTHER" id="PTHR30086">
    <property type="entry name" value="ARGININE EXPORTER PROTEIN ARGO"/>
    <property type="match status" value="1"/>
</dbReference>
<dbReference type="PANTHER" id="PTHR30086:SF21">
    <property type="entry name" value="TRANSPORT PROTEIN"/>
    <property type="match status" value="1"/>
</dbReference>
<dbReference type="GO" id="GO:0005886">
    <property type="term" value="C:plasma membrane"/>
    <property type="evidence" value="ECO:0007669"/>
    <property type="project" value="UniProtKB-SubCell"/>
</dbReference>
<protein>
    <recommendedName>
        <fullName evidence="10">Lysine transporter LysE</fullName>
    </recommendedName>
</protein>
<evidence type="ECO:0000313" key="9">
    <source>
        <dbReference type="Proteomes" id="UP000323105"/>
    </source>
</evidence>